<reference evidence="12 13" key="2">
    <citation type="journal article" date="2002" name="Nucleic Acids Res.">
        <title>Genome sequence of Oceanobacillus iheyensis isolated from the Iheya Ridge and its unexpected adaptive capabilities to extreme environments.</title>
        <authorList>
            <person name="Takami H."/>
            <person name="Takaki Y."/>
            <person name="Uchiyama I."/>
        </authorList>
    </citation>
    <scope>NUCLEOTIDE SEQUENCE [LARGE SCALE GENOMIC DNA]</scope>
    <source>
        <strain evidence="13">DSM 14371 / CIP 107618 / JCM 11309 / KCTC 3954 / HTE831</strain>
    </source>
</reference>
<dbReference type="Gene3D" id="3.30.70.100">
    <property type="match status" value="1"/>
</dbReference>
<dbReference type="HOGENOM" id="CLU_037945_8_2_9"/>
<dbReference type="InterPro" id="IPR011066">
    <property type="entry name" value="MscS_channel_C_sf"/>
</dbReference>
<evidence type="ECO:0000256" key="5">
    <source>
        <dbReference type="ARBA" id="ARBA00022989"/>
    </source>
</evidence>
<evidence type="ECO:0000256" key="8">
    <source>
        <dbReference type="SAM" id="Phobius"/>
    </source>
</evidence>
<dbReference type="Pfam" id="PF21088">
    <property type="entry name" value="MS_channel_1st"/>
    <property type="match status" value="1"/>
</dbReference>
<dbReference type="GO" id="GO:0008381">
    <property type="term" value="F:mechanosensitive monoatomic ion channel activity"/>
    <property type="evidence" value="ECO:0007669"/>
    <property type="project" value="InterPro"/>
</dbReference>
<evidence type="ECO:0000256" key="2">
    <source>
        <dbReference type="ARBA" id="ARBA00008017"/>
    </source>
</evidence>
<dbReference type="PANTHER" id="PTHR30460:SF0">
    <property type="entry name" value="MODERATE CONDUCTANCE MECHANOSENSITIVE CHANNEL YBIO"/>
    <property type="match status" value="1"/>
</dbReference>
<feature type="domain" description="Mechanosensitive ion channel transmembrane helices 2/3" evidence="11">
    <location>
        <begin position="77"/>
        <end position="118"/>
    </location>
</feature>
<reference evidence="12 13" key="1">
    <citation type="journal article" date="2001" name="FEMS Microbiol. Lett.">
        <title>Oceanobacillus iheyensis gen. nov., sp. nov., a deep-sea extremely halotolerant and alkaliphilic species isolated from a depth of 1050 m on the Iheya Ridge.</title>
        <authorList>
            <person name="Lu J."/>
            <person name="Nogi Y."/>
            <person name="Takami H."/>
        </authorList>
    </citation>
    <scope>NUCLEOTIDE SEQUENCE [LARGE SCALE GENOMIC DNA]</scope>
    <source>
        <strain evidence="13">DSM 14371 / CIP 107618 / JCM 11309 / KCTC 3954 / HTE831</strain>
    </source>
</reference>
<dbReference type="STRING" id="221109.gene:10735734"/>
<dbReference type="OrthoDB" id="9809206at2"/>
<feature type="domain" description="Mechanosensitive ion channel MscS" evidence="9">
    <location>
        <begin position="119"/>
        <end position="183"/>
    </location>
</feature>
<dbReference type="Gene3D" id="1.10.287.1260">
    <property type="match status" value="1"/>
</dbReference>
<dbReference type="EMBL" id="BA000028">
    <property type="protein sequence ID" value="BAC15438.1"/>
    <property type="molecule type" value="Genomic_DNA"/>
</dbReference>
<evidence type="ECO:0000256" key="3">
    <source>
        <dbReference type="ARBA" id="ARBA00022475"/>
    </source>
</evidence>
<comment type="similarity">
    <text evidence="2">Belongs to the MscS (TC 1.A.23) family.</text>
</comment>
<evidence type="ECO:0000313" key="12">
    <source>
        <dbReference type="EMBL" id="BAC15438.1"/>
    </source>
</evidence>
<dbReference type="Pfam" id="PF00924">
    <property type="entry name" value="MS_channel_2nd"/>
    <property type="match status" value="1"/>
</dbReference>
<dbReference type="InterPro" id="IPR049278">
    <property type="entry name" value="MS_channel_C"/>
</dbReference>
<dbReference type="Gene3D" id="2.30.30.60">
    <property type="match status" value="1"/>
</dbReference>
<dbReference type="InterPro" id="IPR010920">
    <property type="entry name" value="LSM_dom_sf"/>
</dbReference>
<dbReference type="AlphaFoldDB" id="Q8EKV1"/>
<dbReference type="Pfam" id="PF21082">
    <property type="entry name" value="MS_channel_3rd"/>
    <property type="match status" value="1"/>
</dbReference>
<dbReference type="FunFam" id="1.10.287.1260:FF:000005">
    <property type="entry name" value="Mechanosensitive ion channel family protein"/>
    <property type="match status" value="1"/>
</dbReference>
<dbReference type="Proteomes" id="UP000000822">
    <property type="component" value="Chromosome"/>
</dbReference>
<gene>
    <name evidence="12" type="ordered locus">OB3482</name>
</gene>
<evidence type="ECO:0000313" key="13">
    <source>
        <dbReference type="Proteomes" id="UP000000822"/>
    </source>
</evidence>
<evidence type="ECO:0000259" key="10">
    <source>
        <dbReference type="Pfam" id="PF21082"/>
    </source>
</evidence>
<name>Q8EKV1_OCEIH</name>
<sequence length="323" mass="36548">MDFLNQQWEKLWNYLSNPDLWLEIFKGALQIVVIILLALVIVKVTRKFVDKFFVQRQTGPIRITERRENTLKKLIKNVVAYVVYFLAIVMILGVFNFEIGPLLAGAGVAGLAIGFGAQNLVRDIISGFFIIFEDQFSVGDYVAVSGIEGTVEEIGLRTTKILSWTGELNVVPNGNVTQVTNYSIHNGLAIVDVNIPYESDVYEAENVIEEVAAELPNKYEFLLEVPQIIGVQSLDVSHYVIRIIADTSPGFQWAAERNIRKELQDKLFKSGIELPASRIIMYSKEEKERLTIDRDQIRGVQGREVSKGEVRSELERSRAHDDE</sequence>
<dbReference type="PANTHER" id="PTHR30460">
    <property type="entry name" value="MODERATE CONDUCTANCE MECHANOSENSITIVE CHANNEL YBIO"/>
    <property type="match status" value="1"/>
</dbReference>
<dbReference type="InterPro" id="IPR045276">
    <property type="entry name" value="YbiO_bact"/>
</dbReference>
<feature type="transmembrane region" description="Helical" evidence="8">
    <location>
        <begin position="101"/>
        <end position="121"/>
    </location>
</feature>
<keyword evidence="13" id="KW-1185">Reference proteome</keyword>
<evidence type="ECO:0000256" key="7">
    <source>
        <dbReference type="ARBA" id="ARBA00059688"/>
    </source>
</evidence>
<feature type="transmembrane region" description="Helical" evidence="8">
    <location>
        <begin position="74"/>
        <end position="95"/>
    </location>
</feature>
<keyword evidence="4 8" id="KW-0812">Transmembrane</keyword>
<evidence type="ECO:0000256" key="6">
    <source>
        <dbReference type="ARBA" id="ARBA00023136"/>
    </source>
</evidence>
<dbReference type="InterPro" id="IPR006685">
    <property type="entry name" value="MscS_channel_2nd"/>
</dbReference>
<dbReference type="SUPFAM" id="SSF82689">
    <property type="entry name" value="Mechanosensitive channel protein MscS (YggB), C-terminal domain"/>
    <property type="match status" value="1"/>
</dbReference>
<dbReference type="SUPFAM" id="SSF82861">
    <property type="entry name" value="Mechanosensitive channel protein MscS (YggB), transmembrane region"/>
    <property type="match status" value="1"/>
</dbReference>
<comment type="function">
    <text evidence="7">May play a role in resistance to osmotic downshock.</text>
</comment>
<evidence type="ECO:0000259" key="11">
    <source>
        <dbReference type="Pfam" id="PF21088"/>
    </source>
</evidence>
<dbReference type="InterPro" id="IPR049142">
    <property type="entry name" value="MS_channel_1st"/>
</dbReference>
<dbReference type="FunFam" id="2.30.30.60:FF:000001">
    <property type="entry name" value="MscS Mechanosensitive ion channel"/>
    <property type="match status" value="1"/>
</dbReference>
<keyword evidence="6 8" id="KW-0472">Membrane</keyword>
<keyword evidence="5 8" id="KW-1133">Transmembrane helix</keyword>
<protein>
    <submittedName>
        <fullName evidence="12">Hypothetical conserved protein</fullName>
    </submittedName>
</protein>
<feature type="transmembrane region" description="Helical" evidence="8">
    <location>
        <begin position="20"/>
        <end position="42"/>
    </location>
</feature>
<dbReference type="KEGG" id="oih:OB3482"/>
<dbReference type="InterPro" id="IPR011014">
    <property type="entry name" value="MscS_channel_TM-2"/>
</dbReference>
<evidence type="ECO:0000256" key="1">
    <source>
        <dbReference type="ARBA" id="ARBA00004651"/>
    </source>
</evidence>
<proteinExistence type="inferred from homology"/>
<feature type="domain" description="Mechanosensitive ion channel MscS C-terminal" evidence="10">
    <location>
        <begin position="191"/>
        <end position="274"/>
    </location>
</feature>
<evidence type="ECO:0000256" key="4">
    <source>
        <dbReference type="ARBA" id="ARBA00022692"/>
    </source>
</evidence>
<keyword evidence="3" id="KW-1003">Cell membrane</keyword>
<dbReference type="SUPFAM" id="SSF50182">
    <property type="entry name" value="Sm-like ribonucleoproteins"/>
    <property type="match status" value="1"/>
</dbReference>
<comment type="subcellular location">
    <subcellularLocation>
        <location evidence="1">Cell membrane</location>
        <topology evidence="1">Multi-pass membrane protein</topology>
    </subcellularLocation>
</comment>
<accession>Q8EKV1</accession>
<evidence type="ECO:0000259" key="9">
    <source>
        <dbReference type="Pfam" id="PF00924"/>
    </source>
</evidence>
<dbReference type="eggNOG" id="COG0668">
    <property type="taxonomic scope" value="Bacteria"/>
</dbReference>
<dbReference type="GO" id="GO:0005886">
    <property type="term" value="C:plasma membrane"/>
    <property type="evidence" value="ECO:0007669"/>
    <property type="project" value="UniProtKB-SubCell"/>
</dbReference>
<dbReference type="RefSeq" id="WP_011067880.1">
    <property type="nucleotide sequence ID" value="NC_004193.1"/>
</dbReference>
<dbReference type="InterPro" id="IPR023408">
    <property type="entry name" value="MscS_beta-dom_sf"/>
</dbReference>
<organism evidence="12 13">
    <name type="scientific">Oceanobacillus iheyensis (strain DSM 14371 / CIP 107618 / JCM 11309 / KCTC 3954 / HTE831)</name>
    <dbReference type="NCBI Taxonomy" id="221109"/>
    <lineage>
        <taxon>Bacteria</taxon>
        <taxon>Bacillati</taxon>
        <taxon>Bacillota</taxon>
        <taxon>Bacilli</taxon>
        <taxon>Bacillales</taxon>
        <taxon>Bacillaceae</taxon>
        <taxon>Oceanobacillus</taxon>
    </lineage>
</organism>
<dbReference type="PhylomeDB" id="Q8EKV1"/>